<organism evidence="1 2">
    <name type="scientific">Tanacetum coccineum</name>
    <dbReference type="NCBI Taxonomy" id="301880"/>
    <lineage>
        <taxon>Eukaryota</taxon>
        <taxon>Viridiplantae</taxon>
        <taxon>Streptophyta</taxon>
        <taxon>Embryophyta</taxon>
        <taxon>Tracheophyta</taxon>
        <taxon>Spermatophyta</taxon>
        <taxon>Magnoliopsida</taxon>
        <taxon>eudicotyledons</taxon>
        <taxon>Gunneridae</taxon>
        <taxon>Pentapetalae</taxon>
        <taxon>asterids</taxon>
        <taxon>campanulids</taxon>
        <taxon>Asterales</taxon>
        <taxon>Asteraceae</taxon>
        <taxon>Asteroideae</taxon>
        <taxon>Anthemideae</taxon>
        <taxon>Anthemidinae</taxon>
        <taxon>Tanacetum</taxon>
    </lineage>
</organism>
<name>A0ABQ5AZ26_9ASTR</name>
<dbReference type="EMBL" id="BQNB010012773">
    <property type="protein sequence ID" value="GJT07705.1"/>
    <property type="molecule type" value="Genomic_DNA"/>
</dbReference>
<protein>
    <submittedName>
        <fullName evidence="1">Uncharacterized protein</fullName>
    </submittedName>
</protein>
<keyword evidence="2" id="KW-1185">Reference proteome</keyword>
<reference evidence="1" key="1">
    <citation type="journal article" date="2022" name="Int. J. Mol. Sci.">
        <title>Draft Genome of Tanacetum Coccineum: Genomic Comparison of Closely Related Tanacetum-Family Plants.</title>
        <authorList>
            <person name="Yamashiro T."/>
            <person name="Shiraishi A."/>
            <person name="Nakayama K."/>
            <person name="Satake H."/>
        </authorList>
    </citation>
    <scope>NUCLEOTIDE SEQUENCE</scope>
</reference>
<proteinExistence type="predicted"/>
<evidence type="ECO:0000313" key="2">
    <source>
        <dbReference type="Proteomes" id="UP001151760"/>
    </source>
</evidence>
<accession>A0ABQ5AZ26</accession>
<sequence>MAEEPMVGLLVDEIAEPIIKAEEQVMALVIDMDEDIAMLFGDDDFGDDDSKGFDEEEVWEVDGEWLMAPVTPPPMPVVPPPSIYEVGGPSTPAAEEQSFLLLASGVSANITIVKLNKSFGFNSDKQGLEYGRYRLEYDILPSSGYGVSDLVSFVVFGE</sequence>
<dbReference type="Proteomes" id="UP001151760">
    <property type="component" value="Unassembled WGS sequence"/>
</dbReference>
<gene>
    <name evidence="1" type="ORF">Tco_0842167</name>
</gene>
<comment type="caution">
    <text evidence="1">The sequence shown here is derived from an EMBL/GenBank/DDBJ whole genome shotgun (WGS) entry which is preliminary data.</text>
</comment>
<evidence type="ECO:0000313" key="1">
    <source>
        <dbReference type="EMBL" id="GJT07705.1"/>
    </source>
</evidence>
<reference evidence="1" key="2">
    <citation type="submission" date="2022-01" db="EMBL/GenBank/DDBJ databases">
        <authorList>
            <person name="Yamashiro T."/>
            <person name="Shiraishi A."/>
            <person name="Satake H."/>
            <person name="Nakayama K."/>
        </authorList>
    </citation>
    <scope>NUCLEOTIDE SEQUENCE</scope>
</reference>